<feature type="signal peptide" evidence="3">
    <location>
        <begin position="1"/>
        <end position="34"/>
    </location>
</feature>
<protein>
    <recommendedName>
        <fullName evidence="5">YtkA-like domain-containing protein</fullName>
    </recommendedName>
</protein>
<keyword evidence="2" id="KW-1133">Transmembrane helix</keyword>
<feature type="chain" id="PRO_5028050520" description="YtkA-like domain-containing protein" evidence="3">
    <location>
        <begin position="35"/>
        <end position="210"/>
    </location>
</feature>
<gene>
    <name evidence="4" type="ORF">ENQ20_08105</name>
</gene>
<evidence type="ECO:0000256" key="2">
    <source>
        <dbReference type="SAM" id="Phobius"/>
    </source>
</evidence>
<name>A0A7C1JCP4_9CHLR</name>
<sequence>MRCLDRSLGRVQRITLQLVTLCLAIATAASPVSAHGGGTPQIVDAPAGPYRLFAWTSPDPWRAEELVHVTVAVTRVDATGQVFPITDAQVAIRLISEAQPDQALTLFAQPVSAVATGFYELDHKLPGDGLWRIEIEARGVEGVGVVAFTMVAEPAAPTRWLFWAGGAFVAAIGALIVLQAARQRALRREQTGQKQPVGRQGARPAFRIER</sequence>
<evidence type="ECO:0008006" key="5">
    <source>
        <dbReference type="Google" id="ProtNLM"/>
    </source>
</evidence>
<reference evidence="4" key="1">
    <citation type="journal article" date="2020" name="mSystems">
        <title>Genome- and Community-Level Interaction Insights into Carbon Utilization and Element Cycling Functions of Hydrothermarchaeota in Hydrothermal Sediment.</title>
        <authorList>
            <person name="Zhou Z."/>
            <person name="Liu Y."/>
            <person name="Xu W."/>
            <person name="Pan J."/>
            <person name="Luo Z.H."/>
            <person name="Li M."/>
        </authorList>
    </citation>
    <scope>NUCLEOTIDE SEQUENCE [LARGE SCALE GENOMIC DNA]</scope>
    <source>
        <strain evidence="4">SpSt-289</strain>
    </source>
</reference>
<evidence type="ECO:0000256" key="1">
    <source>
        <dbReference type="SAM" id="MobiDB-lite"/>
    </source>
</evidence>
<accession>A0A7C1JCP4</accession>
<feature type="transmembrane region" description="Helical" evidence="2">
    <location>
        <begin position="160"/>
        <end position="178"/>
    </location>
</feature>
<dbReference type="AlphaFoldDB" id="A0A7C1JCP4"/>
<keyword evidence="2" id="KW-0812">Transmembrane</keyword>
<comment type="caution">
    <text evidence="4">The sequence shown here is derived from an EMBL/GenBank/DDBJ whole genome shotgun (WGS) entry which is preliminary data.</text>
</comment>
<organism evidence="4">
    <name type="scientific">Caldilinea aerophila</name>
    <dbReference type="NCBI Taxonomy" id="133453"/>
    <lineage>
        <taxon>Bacteria</taxon>
        <taxon>Bacillati</taxon>
        <taxon>Chloroflexota</taxon>
        <taxon>Caldilineae</taxon>
        <taxon>Caldilineales</taxon>
        <taxon>Caldilineaceae</taxon>
        <taxon>Caldilinea</taxon>
    </lineage>
</organism>
<evidence type="ECO:0000313" key="4">
    <source>
        <dbReference type="EMBL" id="HDX31444.1"/>
    </source>
</evidence>
<dbReference type="EMBL" id="DSMG01000084">
    <property type="protein sequence ID" value="HDX31444.1"/>
    <property type="molecule type" value="Genomic_DNA"/>
</dbReference>
<proteinExistence type="predicted"/>
<evidence type="ECO:0000256" key="3">
    <source>
        <dbReference type="SAM" id="SignalP"/>
    </source>
</evidence>
<feature type="region of interest" description="Disordered" evidence="1">
    <location>
        <begin position="188"/>
        <end position="210"/>
    </location>
</feature>
<keyword evidence="2" id="KW-0472">Membrane</keyword>
<keyword evidence="3" id="KW-0732">Signal</keyword>